<accession>A0A1I6JRH1</accession>
<proteinExistence type="predicted"/>
<feature type="transmembrane region" description="Helical" evidence="1">
    <location>
        <begin position="83"/>
        <end position="103"/>
    </location>
</feature>
<keyword evidence="1" id="KW-0472">Membrane</keyword>
<dbReference type="AlphaFoldDB" id="A0A1I6JRH1"/>
<sequence>MVRFIAHYGIHFVVPIIIAFYFYKENRLWAAIILLSGIIIDLDHLLATPLFDPNRCSINFHPLHTYWAIAAYALLFSVKRTRIFGLALLIHILADTVDCLFITGTP</sequence>
<evidence type="ECO:0008006" key="4">
    <source>
        <dbReference type="Google" id="ProtNLM"/>
    </source>
</evidence>
<dbReference type="Pfam" id="PF19617">
    <property type="entry name" value="DUF6122"/>
    <property type="match status" value="1"/>
</dbReference>
<keyword evidence="1" id="KW-0812">Transmembrane</keyword>
<dbReference type="Proteomes" id="UP000199462">
    <property type="component" value="Unassembled WGS sequence"/>
</dbReference>
<evidence type="ECO:0000313" key="2">
    <source>
        <dbReference type="EMBL" id="SFR81575.1"/>
    </source>
</evidence>
<feature type="transmembrane region" description="Helical" evidence="1">
    <location>
        <begin position="58"/>
        <end position="76"/>
    </location>
</feature>
<evidence type="ECO:0000256" key="1">
    <source>
        <dbReference type="SAM" id="Phobius"/>
    </source>
</evidence>
<name>A0A1I6JRH1_9FLAO</name>
<organism evidence="2 3">
    <name type="scientific">Maribacter stanieri</name>
    <dbReference type="NCBI Taxonomy" id="440514"/>
    <lineage>
        <taxon>Bacteria</taxon>
        <taxon>Pseudomonadati</taxon>
        <taxon>Bacteroidota</taxon>
        <taxon>Flavobacteriia</taxon>
        <taxon>Flavobacteriales</taxon>
        <taxon>Flavobacteriaceae</taxon>
        <taxon>Maribacter</taxon>
    </lineage>
</organism>
<gene>
    <name evidence="2" type="ORF">SAMN04488010_2897</name>
</gene>
<dbReference type="EMBL" id="FOYX01000003">
    <property type="protein sequence ID" value="SFR81575.1"/>
    <property type="molecule type" value="Genomic_DNA"/>
</dbReference>
<keyword evidence="1" id="KW-1133">Transmembrane helix</keyword>
<reference evidence="3" key="1">
    <citation type="submission" date="2016-10" db="EMBL/GenBank/DDBJ databases">
        <authorList>
            <person name="Varghese N."/>
            <person name="Submissions S."/>
        </authorList>
    </citation>
    <scope>NUCLEOTIDE SEQUENCE [LARGE SCALE GENOMIC DNA]</scope>
    <source>
        <strain evidence="3">DSM 19891</strain>
    </source>
</reference>
<feature type="transmembrane region" description="Helical" evidence="1">
    <location>
        <begin position="28"/>
        <end position="46"/>
    </location>
</feature>
<keyword evidence="3" id="KW-1185">Reference proteome</keyword>
<feature type="transmembrane region" description="Helical" evidence="1">
    <location>
        <begin position="6"/>
        <end position="23"/>
    </location>
</feature>
<evidence type="ECO:0000313" key="3">
    <source>
        <dbReference type="Proteomes" id="UP000199462"/>
    </source>
</evidence>
<protein>
    <recommendedName>
        <fullName evidence="4">LexA-binding, inner membrane-associated hydrolase</fullName>
    </recommendedName>
</protein>
<dbReference type="RefSeq" id="WP_091903933.1">
    <property type="nucleotide sequence ID" value="NZ_FOYX01000003.1"/>
</dbReference>
<dbReference type="InterPro" id="IPR046125">
    <property type="entry name" value="DUF6122"/>
</dbReference>
<dbReference type="STRING" id="440514.SAMN04488010_2897"/>